<evidence type="ECO:0000313" key="3">
    <source>
        <dbReference type="Proteomes" id="UP001175261"/>
    </source>
</evidence>
<gene>
    <name evidence="2" type="ORF">NLU13_1079</name>
</gene>
<organism evidence="2 3">
    <name type="scientific">Sarocladium strictum</name>
    <name type="common">Black bundle disease fungus</name>
    <name type="synonym">Acremonium strictum</name>
    <dbReference type="NCBI Taxonomy" id="5046"/>
    <lineage>
        <taxon>Eukaryota</taxon>
        <taxon>Fungi</taxon>
        <taxon>Dikarya</taxon>
        <taxon>Ascomycota</taxon>
        <taxon>Pezizomycotina</taxon>
        <taxon>Sordariomycetes</taxon>
        <taxon>Hypocreomycetidae</taxon>
        <taxon>Hypocreales</taxon>
        <taxon>Sarocladiaceae</taxon>
        <taxon>Sarocladium</taxon>
    </lineage>
</organism>
<dbReference type="PANTHER" id="PTHR43162">
    <property type="match status" value="1"/>
</dbReference>
<dbReference type="Pfam" id="PF05368">
    <property type="entry name" value="NmrA"/>
    <property type="match status" value="1"/>
</dbReference>
<feature type="domain" description="NmrA-like" evidence="1">
    <location>
        <begin position="2"/>
        <end position="263"/>
    </location>
</feature>
<comment type="caution">
    <text evidence="2">The sequence shown here is derived from an EMBL/GenBank/DDBJ whole genome shotgun (WGS) entry which is preliminary data.</text>
</comment>
<dbReference type="PANTHER" id="PTHR43162:SF1">
    <property type="entry name" value="PRESTALK A DIFFERENTIATION PROTEIN A"/>
    <property type="match status" value="1"/>
</dbReference>
<dbReference type="Proteomes" id="UP001175261">
    <property type="component" value="Unassembled WGS sequence"/>
</dbReference>
<dbReference type="Gene3D" id="3.90.25.10">
    <property type="entry name" value="UDP-galactose 4-epimerase, domain 1"/>
    <property type="match status" value="1"/>
</dbReference>
<name>A0AA39LC45_SARSR</name>
<dbReference type="InterPro" id="IPR051604">
    <property type="entry name" value="Ergot_Alk_Oxidoreductase"/>
</dbReference>
<dbReference type="InterPro" id="IPR036291">
    <property type="entry name" value="NAD(P)-bd_dom_sf"/>
</dbReference>
<proteinExistence type="predicted"/>
<keyword evidence="3" id="KW-1185">Reference proteome</keyword>
<dbReference type="EMBL" id="JAPDFR010000001">
    <property type="protein sequence ID" value="KAK0391579.1"/>
    <property type="molecule type" value="Genomic_DNA"/>
</dbReference>
<evidence type="ECO:0000259" key="1">
    <source>
        <dbReference type="Pfam" id="PF05368"/>
    </source>
</evidence>
<accession>A0AA39LC45</accession>
<protein>
    <recommendedName>
        <fullName evidence="1">NmrA-like domain-containing protein</fullName>
    </recommendedName>
</protein>
<dbReference type="SUPFAM" id="SSF51735">
    <property type="entry name" value="NAD(P)-binding Rossmann-fold domains"/>
    <property type="match status" value="1"/>
</dbReference>
<reference evidence="2" key="1">
    <citation type="submission" date="2022-10" db="EMBL/GenBank/DDBJ databases">
        <title>Determination and structural analysis of whole genome sequence of Sarocladium strictum F4-1.</title>
        <authorList>
            <person name="Hu L."/>
            <person name="Jiang Y."/>
        </authorList>
    </citation>
    <scope>NUCLEOTIDE SEQUENCE</scope>
    <source>
        <strain evidence="2">F4-1</strain>
    </source>
</reference>
<dbReference type="Gene3D" id="3.40.50.720">
    <property type="entry name" value="NAD(P)-binding Rossmann-like Domain"/>
    <property type="match status" value="1"/>
</dbReference>
<evidence type="ECO:0000313" key="2">
    <source>
        <dbReference type="EMBL" id="KAK0391579.1"/>
    </source>
</evidence>
<dbReference type="InterPro" id="IPR008030">
    <property type="entry name" value="NmrA-like"/>
</dbReference>
<sequence>MRIVIAPASPRTGRATIEALLRDAPSASAVVGVYRDLSKVPAAFSSNPRFEAVQGDVADAETLNFGKADVVVTISPPNYSGNPDPITAARTNATNVAQAVAKSGTVKRVVYVSSMGAEHEHGTGEVGSNHAVEQVLRDAAPEVVFVRCAYFMHNWNLPTLQEAEPFIYSSISPADFKIPMVAVKDIGATCAEYAAGVDKPLPESPLAFQLYGPEEYSTADVQEALTQVLGKHVRAEIVPREGLPDFYSSFLPPNVAQLFIEMTTSLLAGGVMDASKPPTGIVKRGKVSLAEGFKEMLSS</sequence>
<dbReference type="AlphaFoldDB" id="A0AA39LC45"/>